<feature type="domain" description="ZZ-type" evidence="6">
    <location>
        <begin position="326"/>
        <end position="380"/>
    </location>
</feature>
<dbReference type="PROSITE" id="PS01357">
    <property type="entry name" value="ZF_ZZ_1"/>
    <property type="match status" value="1"/>
</dbReference>
<feature type="domain" description="ZZ-type" evidence="6">
    <location>
        <begin position="258"/>
        <end position="312"/>
    </location>
</feature>
<dbReference type="EMBL" id="SWFS01000517">
    <property type="protein sequence ID" value="KAA8899659.1"/>
    <property type="molecule type" value="Genomic_DNA"/>
</dbReference>
<feature type="compositionally biased region" description="Acidic residues" evidence="5">
    <location>
        <begin position="884"/>
        <end position="902"/>
    </location>
</feature>
<feature type="region of interest" description="Disordered" evidence="5">
    <location>
        <begin position="599"/>
        <end position="715"/>
    </location>
</feature>
<name>A0A642UQ50_9ASCO</name>
<evidence type="ECO:0000259" key="6">
    <source>
        <dbReference type="PROSITE" id="PS50135"/>
    </source>
</evidence>
<keyword evidence="1" id="KW-0479">Metal-binding</keyword>
<dbReference type="AlphaFoldDB" id="A0A642UQ50"/>
<dbReference type="InterPro" id="IPR013783">
    <property type="entry name" value="Ig-like_fold"/>
</dbReference>
<feature type="compositionally biased region" description="Low complexity" evidence="5">
    <location>
        <begin position="847"/>
        <end position="858"/>
    </location>
</feature>
<reference evidence="7" key="1">
    <citation type="journal article" date="2019" name="G3 (Bethesda)">
        <title>Genome Assemblies of Two Rare Opportunistic Yeast Pathogens: Diutina rugosa (syn. Candida rugosa) and Trichomonascus ciferrii (syn. Candida ciferrii).</title>
        <authorList>
            <person name="Mixao V."/>
            <person name="Saus E."/>
            <person name="Hansen A.P."/>
            <person name="Lass-Florl C."/>
            <person name="Gabaldon T."/>
        </authorList>
    </citation>
    <scope>NUCLEOTIDE SEQUENCE</scope>
    <source>
        <strain evidence="7">CBS 4856</strain>
    </source>
</reference>
<feature type="compositionally biased region" description="Polar residues" evidence="5">
    <location>
        <begin position="600"/>
        <end position="620"/>
    </location>
</feature>
<accession>A0A642UQ50</accession>
<keyword evidence="3" id="KW-0862">Zinc</keyword>
<dbReference type="SUPFAM" id="SSF57850">
    <property type="entry name" value="RING/U-box"/>
    <property type="match status" value="6"/>
</dbReference>
<evidence type="ECO:0000256" key="1">
    <source>
        <dbReference type="ARBA" id="ARBA00022723"/>
    </source>
</evidence>
<protein>
    <recommendedName>
        <fullName evidence="6">ZZ-type domain-containing protein</fullName>
    </recommendedName>
</protein>
<dbReference type="Pfam" id="PF16158">
    <property type="entry name" value="N_BRCA1_IG"/>
    <property type="match status" value="1"/>
</dbReference>
<evidence type="ECO:0000256" key="2">
    <source>
        <dbReference type="ARBA" id="ARBA00022771"/>
    </source>
</evidence>
<dbReference type="InterPro" id="IPR052260">
    <property type="entry name" value="Autophagy_Rcpt_SigReg"/>
</dbReference>
<dbReference type="Gene3D" id="2.60.40.10">
    <property type="entry name" value="Immunoglobulins"/>
    <property type="match status" value="1"/>
</dbReference>
<dbReference type="CDD" id="cd02249">
    <property type="entry name" value="ZZ"/>
    <property type="match status" value="4"/>
</dbReference>
<keyword evidence="8" id="KW-1185">Reference proteome</keyword>
<dbReference type="Pfam" id="PF00569">
    <property type="entry name" value="ZZ"/>
    <property type="match status" value="5"/>
</dbReference>
<dbReference type="InterPro" id="IPR032350">
    <property type="entry name" value="Nbr1_FW"/>
</dbReference>
<evidence type="ECO:0000313" key="7">
    <source>
        <dbReference type="EMBL" id="KAA8899659.1"/>
    </source>
</evidence>
<dbReference type="CDD" id="cd02340">
    <property type="entry name" value="ZZ_NBR1_like"/>
    <property type="match status" value="2"/>
</dbReference>
<dbReference type="InterPro" id="IPR000433">
    <property type="entry name" value="Znf_ZZ"/>
</dbReference>
<dbReference type="InterPro" id="IPR043145">
    <property type="entry name" value="Znf_ZZ_sf"/>
</dbReference>
<feature type="domain" description="ZZ-type" evidence="6">
    <location>
        <begin position="391"/>
        <end position="444"/>
    </location>
</feature>
<organism evidence="7 8">
    <name type="scientific">Trichomonascus ciferrii</name>
    <dbReference type="NCBI Taxonomy" id="44093"/>
    <lineage>
        <taxon>Eukaryota</taxon>
        <taxon>Fungi</taxon>
        <taxon>Dikarya</taxon>
        <taxon>Ascomycota</taxon>
        <taxon>Saccharomycotina</taxon>
        <taxon>Dipodascomycetes</taxon>
        <taxon>Dipodascales</taxon>
        <taxon>Trichomonascaceae</taxon>
        <taxon>Trichomonascus</taxon>
        <taxon>Trichomonascus ciferrii complex</taxon>
    </lineage>
</organism>
<feature type="domain" description="ZZ-type" evidence="6">
    <location>
        <begin position="462"/>
        <end position="514"/>
    </location>
</feature>
<evidence type="ECO:0000256" key="4">
    <source>
        <dbReference type="PROSITE-ProRule" id="PRU00228"/>
    </source>
</evidence>
<dbReference type="Gene3D" id="3.30.60.90">
    <property type="match status" value="6"/>
</dbReference>
<feature type="domain" description="ZZ-type" evidence="6">
    <location>
        <begin position="194"/>
        <end position="247"/>
    </location>
</feature>
<dbReference type="OrthoDB" id="661148at2759"/>
<dbReference type="PROSITE" id="PS50135">
    <property type="entry name" value="ZF_ZZ_2"/>
    <property type="match status" value="5"/>
</dbReference>
<feature type="compositionally biased region" description="Polar residues" evidence="5">
    <location>
        <begin position="869"/>
        <end position="883"/>
    </location>
</feature>
<comment type="caution">
    <text evidence="7">The sequence shown here is derived from an EMBL/GenBank/DDBJ whole genome shotgun (WGS) entry which is preliminary data.</text>
</comment>
<proteinExistence type="predicted"/>
<dbReference type="VEuPathDB" id="FungiDB:TRICI_006316"/>
<keyword evidence="2 4" id="KW-0863">Zinc-finger</keyword>
<dbReference type="Proteomes" id="UP000761534">
    <property type="component" value="Unassembled WGS sequence"/>
</dbReference>
<dbReference type="PANTHER" id="PTHR15090">
    <property type="entry name" value="SEQUESTOSOME 1-RELATED"/>
    <property type="match status" value="1"/>
</dbReference>
<evidence type="ECO:0000256" key="5">
    <source>
        <dbReference type="SAM" id="MobiDB-lite"/>
    </source>
</evidence>
<dbReference type="SMART" id="SM00291">
    <property type="entry name" value="ZnF_ZZ"/>
    <property type="match status" value="6"/>
</dbReference>
<feature type="region of interest" description="Disordered" evidence="5">
    <location>
        <begin position="835"/>
        <end position="918"/>
    </location>
</feature>
<sequence>MSDGDKMCGGPGAVTGIHAIVYYHQKVRKVKLRVPDDLGETKLFGVIKSLLSLPQEHQISISRYSKSKQRYVYLSSQAEFSALLRCATVKKRFSFIVTDKEVPASASAFTGDAVDTTSSSAAAKPGSELSEELVGRIVQTLQSNDGFRQMLDDLVQERSASAEASDVATTGTATTQGGGAESRGGAICGWPVDEKNVVCNECGEHISEVRHKCVECSDYDLCSLCFEQMGHTHGPDHVFYCLTGSTKKAENNVTEKPVHHASCDKCGDGRRIEGSRYKCLDCDDFDMCETCFKTPESHNPAHSFVRLHEKDDFVAAKSGSGVSRNHHRCMCDGCLKPIVGSRFVCYDCVDFDYCATCMETKRPTSHPESHMFVRARMVDDVVYGKQTRDNHGEVYCDNCQEHIYRRRYKCLDCPNYDLCSNCIDTRSQVHKSEHSFIRIRSTAADVLRGSGNLRDSEKFRRSHPAFCDKCDKRITGVRYRCDECVDFDLCSECFPHRQVTHPEHTFIAVRDASDYLKSSSGPRIPPVHEHIYCDGPLCKDRVVMIKGVRYKCAICHDTDFCATCEASPLLDHDPSHPLIKLKVANPRLHLSTEYFLQEPLSDSNKNNGNQSNQPPHQQCPANKMFGGTPPQQEERPSFSDASQEQNIAPLCGSDSPLAQSPQQGDHMFGLLDPSTLSDTEQEQYRPAVDSPPPQQNRELSHGAGPQKGHSEPSQEVPVFGESMQAAQAGEVVRNFAKSVEEPATSNAVPDFDATLVDFSCHANGCLTWVYKNTGSMTWPRYTSVSPSSDEDHRTETIRWTYTPFATHPGGTVTFTAFTNPSKVDKIPREWMLKTPGGKEFGHRDFSNELSKSSSSEDSQVVLPTLPKESPSSSVVKTANSEATESVDDDFVDFSEADEESFSTDDGNFEVVELSELSD</sequence>
<evidence type="ECO:0000313" key="8">
    <source>
        <dbReference type="Proteomes" id="UP000761534"/>
    </source>
</evidence>
<gene>
    <name evidence="7" type="ORF">TRICI_006316</name>
</gene>
<dbReference type="GO" id="GO:0008270">
    <property type="term" value="F:zinc ion binding"/>
    <property type="evidence" value="ECO:0007669"/>
    <property type="project" value="UniProtKB-KW"/>
</dbReference>
<evidence type="ECO:0000256" key="3">
    <source>
        <dbReference type="ARBA" id="ARBA00022833"/>
    </source>
</evidence>